<dbReference type="InterPro" id="IPR000086">
    <property type="entry name" value="NUDIX_hydrolase_dom"/>
</dbReference>
<dbReference type="PANTHER" id="PTHR43046">
    <property type="entry name" value="GDP-MANNOSE MANNOSYL HYDROLASE"/>
    <property type="match status" value="1"/>
</dbReference>
<dbReference type="Pfam" id="PF00293">
    <property type="entry name" value="NUDIX"/>
    <property type="match status" value="1"/>
</dbReference>
<accession>A0A919TK10</accession>
<name>A0A919TK10_9ACTN</name>
<dbReference type="EMBL" id="BOMW01000021">
    <property type="protein sequence ID" value="GIF04854.1"/>
    <property type="molecule type" value="Genomic_DNA"/>
</dbReference>
<evidence type="ECO:0000259" key="4">
    <source>
        <dbReference type="PROSITE" id="PS51462"/>
    </source>
</evidence>
<dbReference type="CDD" id="cd04690">
    <property type="entry name" value="NUDIX_Hydrolase"/>
    <property type="match status" value="1"/>
</dbReference>
<evidence type="ECO:0000313" key="6">
    <source>
        <dbReference type="Proteomes" id="UP000629619"/>
    </source>
</evidence>
<keyword evidence="2" id="KW-0378">Hydrolase</keyword>
<organism evidence="5 6">
    <name type="scientific">Actinoplanes siamensis</name>
    <dbReference type="NCBI Taxonomy" id="1223317"/>
    <lineage>
        <taxon>Bacteria</taxon>
        <taxon>Bacillati</taxon>
        <taxon>Actinomycetota</taxon>
        <taxon>Actinomycetes</taxon>
        <taxon>Micromonosporales</taxon>
        <taxon>Micromonosporaceae</taxon>
        <taxon>Actinoplanes</taxon>
    </lineage>
</organism>
<dbReference type="Gene3D" id="3.90.79.10">
    <property type="entry name" value="Nucleoside Triphosphate Pyrophosphohydrolase"/>
    <property type="match status" value="1"/>
</dbReference>
<evidence type="ECO:0000256" key="2">
    <source>
        <dbReference type="ARBA" id="ARBA00022801"/>
    </source>
</evidence>
<dbReference type="PANTHER" id="PTHR43046:SF2">
    <property type="entry name" value="8-OXO-DGTP DIPHOSPHATASE-RELATED"/>
    <property type="match status" value="1"/>
</dbReference>
<dbReference type="PROSITE" id="PS51462">
    <property type="entry name" value="NUDIX"/>
    <property type="match status" value="1"/>
</dbReference>
<proteinExistence type="predicted"/>
<evidence type="ECO:0000256" key="1">
    <source>
        <dbReference type="ARBA" id="ARBA00001946"/>
    </source>
</evidence>
<dbReference type="Proteomes" id="UP000629619">
    <property type="component" value="Unassembled WGS sequence"/>
</dbReference>
<keyword evidence="6" id="KW-1185">Reference proteome</keyword>
<comment type="cofactor">
    <cofactor evidence="1">
        <name>Mg(2+)</name>
        <dbReference type="ChEBI" id="CHEBI:18420"/>
    </cofactor>
</comment>
<evidence type="ECO:0000313" key="5">
    <source>
        <dbReference type="EMBL" id="GIF04854.1"/>
    </source>
</evidence>
<feature type="region of interest" description="Disordered" evidence="3">
    <location>
        <begin position="32"/>
        <end position="51"/>
    </location>
</feature>
<dbReference type="AlphaFoldDB" id="A0A919TK10"/>
<protein>
    <recommendedName>
        <fullName evidence="4">Nudix hydrolase domain-containing protein</fullName>
    </recommendedName>
</protein>
<sequence length="191" mass="20963">MHRIPRLPPGSLGSVIAGVNGCWRRRIGSAGEWSKEEGPAPAAGIPGSSVSAVTDQSRSTLIDKIAWIHLKDRRVLSTRSTGKDVYYLPGGKREAGESDLETLVREIHEELSVQIDASSVVHLGAFEAQAHGHSAGVTVRMTCYTAGYTGELTASNEIAEIIWLTMRDRERVSPVDKIIFDHLYERDLLRD</sequence>
<gene>
    <name evidence="5" type="ORF">Asi03nite_23920</name>
</gene>
<dbReference type="InterPro" id="IPR015797">
    <property type="entry name" value="NUDIX_hydrolase-like_dom_sf"/>
</dbReference>
<dbReference type="SUPFAM" id="SSF55811">
    <property type="entry name" value="Nudix"/>
    <property type="match status" value="1"/>
</dbReference>
<reference evidence="5" key="1">
    <citation type="submission" date="2021-01" db="EMBL/GenBank/DDBJ databases">
        <title>Whole genome shotgun sequence of Actinoplanes siamensis NBRC 109076.</title>
        <authorList>
            <person name="Komaki H."/>
            <person name="Tamura T."/>
        </authorList>
    </citation>
    <scope>NUCLEOTIDE SEQUENCE</scope>
    <source>
        <strain evidence="5">NBRC 109076</strain>
    </source>
</reference>
<comment type="caution">
    <text evidence="5">The sequence shown here is derived from an EMBL/GenBank/DDBJ whole genome shotgun (WGS) entry which is preliminary data.</text>
</comment>
<evidence type="ECO:0000256" key="3">
    <source>
        <dbReference type="SAM" id="MobiDB-lite"/>
    </source>
</evidence>
<feature type="domain" description="Nudix hydrolase" evidence="4">
    <location>
        <begin position="52"/>
        <end position="187"/>
    </location>
</feature>
<dbReference type="GO" id="GO:0016787">
    <property type="term" value="F:hydrolase activity"/>
    <property type="evidence" value="ECO:0007669"/>
    <property type="project" value="UniProtKB-KW"/>
</dbReference>